<evidence type="ECO:0008006" key="3">
    <source>
        <dbReference type="Google" id="ProtNLM"/>
    </source>
</evidence>
<keyword evidence="2" id="KW-1185">Reference proteome</keyword>
<dbReference type="EMBL" id="JACCBG010000001">
    <property type="protein sequence ID" value="NYD40211.1"/>
    <property type="molecule type" value="Genomic_DNA"/>
</dbReference>
<dbReference type="AlphaFoldDB" id="A0A7Y9E2W8"/>
<reference evidence="1 2" key="1">
    <citation type="submission" date="2020-07" db="EMBL/GenBank/DDBJ databases">
        <title>Sequencing the genomes of 1000 actinobacteria strains.</title>
        <authorList>
            <person name="Klenk H.-P."/>
        </authorList>
    </citation>
    <scope>NUCLEOTIDE SEQUENCE [LARGE SCALE GENOMIC DNA]</scope>
    <source>
        <strain evidence="1 2">DSM 21350</strain>
    </source>
</reference>
<evidence type="ECO:0000313" key="1">
    <source>
        <dbReference type="EMBL" id="NYD40211.1"/>
    </source>
</evidence>
<comment type="caution">
    <text evidence="1">The sequence shown here is derived from an EMBL/GenBank/DDBJ whole genome shotgun (WGS) entry which is preliminary data.</text>
</comment>
<name>A0A7Y9E2W8_9ACTN</name>
<protein>
    <recommendedName>
        <fullName evidence="3">Na+/H+ antiporter</fullName>
    </recommendedName>
</protein>
<organism evidence="1 2">
    <name type="scientific">Nocardioides panaciterrulae</name>
    <dbReference type="NCBI Taxonomy" id="661492"/>
    <lineage>
        <taxon>Bacteria</taxon>
        <taxon>Bacillati</taxon>
        <taxon>Actinomycetota</taxon>
        <taxon>Actinomycetes</taxon>
        <taxon>Propionibacteriales</taxon>
        <taxon>Nocardioidaceae</taxon>
        <taxon>Nocardioides</taxon>
    </lineage>
</organism>
<gene>
    <name evidence="1" type="ORF">BJZ21_000294</name>
</gene>
<sequence length="84" mass="9852">MIERVRYELGKQRRLLTSAGSDGDPIVQHDDNDYRSLLLALIGRRREALLELRDQQRIDDIVLRRVQARLDKEEIRFLGANPPE</sequence>
<proteinExistence type="predicted"/>
<dbReference type="RefSeq" id="WP_179662132.1">
    <property type="nucleotide sequence ID" value="NZ_JACCBG010000001.1"/>
</dbReference>
<accession>A0A7Y9E2W8</accession>
<evidence type="ECO:0000313" key="2">
    <source>
        <dbReference type="Proteomes" id="UP000535511"/>
    </source>
</evidence>
<dbReference type="Proteomes" id="UP000535511">
    <property type="component" value="Unassembled WGS sequence"/>
</dbReference>